<accession>H3SBP8</accession>
<dbReference type="Pfam" id="PF13508">
    <property type="entry name" value="Acetyltransf_7"/>
    <property type="match status" value="1"/>
</dbReference>
<organism evidence="2 3">
    <name type="scientific">Paenibacillus dendritiformis C454</name>
    <dbReference type="NCBI Taxonomy" id="1131935"/>
    <lineage>
        <taxon>Bacteria</taxon>
        <taxon>Bacillati</taxon>
        <taxon>Bacillota</taxon>
        <taxon>Bacilli</taxon>
        <taxon>Bacillales</taxon>
        <taxon>Paenibacillaceae</taxon>
        <taxon>Paenibacillus</taxon>
    </lineage>
</organism>
<dbReference type="CDD" id="cd04301">
    <property type="entry name" value="NAT_SF"/>
    <property type="match status" value="1"/>
</dbReference>
<evidence type="ECO:0000313" key="2">
    <source>
        <dbReference type="EMBL" id="EHQ63412.1"/>
    </source>
</evidence>
<keyword evidence="3" id="KW-1185">Reference proteome</keyword>
<reference evidence="2 3" key="1">
    <citation type="journal article" date="2012" name="J. Bacteriol.">
        <title>Genome Sequence of the Pattern-Forming Social Bacterium Paenibacillus dendritiformis C454 Chiral Morphotype.</title>
        <authorList>
            <person name="Sirota-Madi A."/>
            <person name="Olender T."/>
            <person name="Helman Y."/>
            <person name="Brainis I."/>
            <person name="Finkelshtein A."/>
            <person name="Roth D."/>
            <person name="Hagai E."/>
            <person name="Leshkowitz D."/>
            <person name="Brodsky L."/>
            <person name="Galatenko V."/>
            <person name="Nikolaev V."/>
            <person name="Gutnick D.L."/>
            <person name="Lancet D."/>
            <person name="Ben-Jacob E."/>
        </authorList>
    </citation>
    <scope>NUCLEOTIDE SEQUENCE [LARGE SCALE GENOMIC DNA]</scope>
    <source>
        <strain evidence="2 3">C454</strain>
    </source>
</reference>
<dbReference type="AlphaFoldDB" id="H3SBP8"/>
<proteinExistence type="predicted"/>
<comment type="caution">
    <text evidence="2">The sequence shown here is derived from an EMBL/GenBank/DDBJ whole genome shotgun (WGS) entry which is preliminary data.</text>
</comment>
<dbReference type="SUPFAM" id="SSF55729">
    <property type="entry name" value="Acyl-CoA N-acyltransferases (Nat)"/>
    <property type="match status" value="1"/>
</dbReference>
<dbReference type="PROSITE" id="PS51186">
    <property type="entry name" value="GNAT"/>
    <property type="match status" value="1"/>
</dbReference>
<dbReference type="GO" id="GO:0016747">
    <property type="term" value="F:acyltransferase activity, transferring groups other than amino-acyl groups"/>
    <property type="evidence" value="ECO:0007669"/>
    <property type="project" value="InterPro"/>
</dbReference>
<name>H3SBP8_9BACL</name>
<dbReference type="Proteomes" id="UP000003900">
    <property type="component" value="Unassembled WGS sequence"/>
</dbReference>
<feature type="domain" description="N-acetyltransferase" evidence="1">
    <location>
        <begin position="1"/>
        <end position="143"/>
    </location>
</feature>
<dbReference type="PATRIC" id="fig|1131935.3.peg.925"/>
<dbReference type="STRING" id="1131935.PDENDC454_04671"/>
<sequence length="165" mass="19742">MLILKKHLKLYKVSFPEHEQRLLEDQIAALDHSAYHCDVILDKDVFVGIIFYWKTARSCYIEHFAIDPDMRGNSMGSRCLKQFCEMNHLVILEIDPPVDPISIRRKNFYMRLGFQENHYEHKHPAYRKENLPHDLVIMSYPRSIAENEHTEFNEYLKNTIMKFDI</sequence>
<dbReference type="InterPro" id="IPR016181">
    <property type="entry name" value="Acyl_CoA_acyltransferase"/>
</dbReference>
<dbReference type="InterPro" id="IPR000182">
    <property type="entry name" value="GNAT_dom"/>
</dbReference>
<evidence type="ECO:0000259" key="1">
    <source>
        <dbReference type="PROSITE" id="PS51186"/>
    </source>
</evidence>
<dbReference type="EMBL" id="AHKH01000008">
    <property type="protein sequence ID" value="EHQ63412.1"/>
    <property type="molecule type" value="Genomic_DNA"/>
</dbReference>
<gene>
    <name evidence="2" type="ORF">PDENDC454_04671</name>
</gene>
<dbReference type="Gene3D" id="3.40.630.30">
    <property type="match status" value="1"/>
</dbReference>
<protein>
    <recommendedName>
        <fullName evidence="1">N-acetyltransferase domain-containing protein</fullName>
    </recommendedName>
</protein>
<evidence type="ECO:0000313" key="3">
    <source>
        <dbReference type="Proteomes" id="UP000003900"/>
    </source>
</evidence>